<proteinExistence type="predicted"/>
<dbReference type="PATRIC" id="fig|1315283.4.peg.3615"/>
<evidence type="ECO:0000256" key="1">
    <source>
        <dbReference type="SAM" id="Phobius"/>
    </source>
</evidence>
<dbReference type="AlphaFoldDB" id="A0A0U2X8I6"/>
<sequence>MDTEDSAMHDAQQFLIIMIIHYSHLVITAFRWRYNYS</sequence>
<dbReference type="EMBL" id="CP011035">
    <property type="protein sequence ID" value="ALS35026.1"/>
    <property type="molecule type" value="Genomic_DNA"/>
</dbReference>
<gene>
    <name evidence="2" type="ORF">PTRA_b0568</name>
</gene>
<dbReference type="Proteomes" id="UP000065261">
    <property type="component" value="Chromosome II"/>
</dbReference>
<protein>
    <submittedName>
        <fullName evidence="2">Uncharacterized protein</fullName>
    </submittedName>
</protein>
<name>A0A0U2X8I6_9GAMM</name>
<evidence type="ECO:0000313" key="2">
    <source>
        <dbReference type="EMBL" id="ALS35026.1"/>
    </source>
</evidence>
<keyword evidence="1" id="KW-0472">Membrane</keyword>
<feature type="transmembrane region" description="Helical" evidence="1">
    <location>
        <begin position="12"/>
        <end position="32"/>
    </location>
</feature>
<accession>A0A0U2X8I6</accession>
<keyword evidence="1" id="KW-1133">Transmembrane helix</keyword>
<organism evidence="2">
    <name type="scientific">Pseudoalteromonas translucida KMM 520</name>
    <dbReference type="NCBI Taxonomy" id="1315283"/>
    <lineage>
        <taxon>Bacteria</taxon>
        <taxon>Pseudomonadati</taxon>
        <taxon>Pseudomonadota</taxon>
        <taxon>Gammaproteobacteria</taxon>
        <taxon>Alteromonadales</taxon>
        <taxon>Pseudoalteromonadaceae</taxon>
        <taxon>Pseudoalteromonas</taxon>
    </lineage>
</organism>
<evidence type="ECO:0000313" key="3">
    <source>
        <dbReference type="Proteomes" id="UP000065261"/>
    </source>
</evidence>
<reference evidence="2 3" key="1">
    <citation type="submission" date="2015-03" db="EMBL/GenBank/DDBJ databases">
        <authorList>
            <person name="Murphy D."/>
        </authorList>
    </citation>
    <scope>NUCLEOTIDE SEQUENCE [LARGE SCALE GENOMIC DNA]</scope>
    <source>
        <strain evidence="2 3">KMM 520</strain>
    </source>
</reference>
<dbReference type="KEGG" id="ptn:PTRA_b0568"/>
<keyword evidence="1" id="KW-0812">Transmembrane</keyword>